<dbReference type="PANTHER" id="PTHR35446">
    <property type="entry name" value="SI:CH211-175M2.5"/>
    <property type="match status" value="1"/>
</dbReference>
<dbReference type="Pfam" id="PF02627">
    <property type="entry name" value="CMD"/>
    <property type="match status" value="1"/>
</dbReference>
<sequence>MTYLDTPAESPLYADQTGYIPNYLRVFALRPDVYAGWQQLAGSVRDGMDLRRYELVTVAAARRLGSDYCTLAHAKVLRERFYDEPRLRAIIADHHSAGLDPVDVAIMDFAGKVAADPTTVTDQDAARLREFGLSDTDVLQIVLAVCIRRFFSGVLSAVGADPDDALRA</sequence>
<evidence type="ECO:0000259" key="1">
    <source>
        <dbReference type="Pfam" id="PF02627"/>
    </source>
</evidence>
<dbReference type="AlphaFoldDB" id="A0A8J3JYE1"/>
<feature type="domain" description="Carboxymuconolactone decarboxylase-like" evidence="1">
    <location>
        <begin position="31"/>
        <end position="102"/>
    </location>
</feature>
<protein>
    <recommendedName>
        <fullName evidence="1">Carboxymuconolactone decarboxylase-like domain-containing protein</fullName>
    </recommendedName>
</protein>
<dbReference type="InterPro" id="IPR029032">
    <property type="entry name" value="AhpD-like"/>
</dbReference>
<accession>A0A8J3JYE1</accession>
<organism evidence="2 3">
    <name type="scientific">Catellatospora chokoriensis</name>
    <dbReference type="NCBI Taxonomy" id="310353"/>
    <lineage>
        <taxon>Bacteria</taxon>
        <taxon>Bacillati</taxon>
        <taxon>Actinomycetota</taxon>
        <taxon>Actinomycetes</taxon>
        <taxon>Micromonosporales</taxon>
        <taxon>Micromonosporaceae</taxon>
        <taxon>Catellatospora</taxon>
    </lineage>
</organism>
<evidence type="ECO:0000313" key="2">
    <source>
        <dbReference type="EMBL" id="GIF90749.1"/>
    </source>
</evidence>
<dbReference type="Gene3D" id="1.20.1290.10">
    <property type="entry name" value="AhpD-like"/>
    <property type="match status" value="1"/>
</dbReference>
<dbReference type="RefSeq" id="WP_191843037.1">
    <property type="nucleotide sequence ID" value="NZ_BAAALB010000031.1"/>
</dbReference>
<dbReference type="SUPFAM" id="SSF69118">
    <property type="entry name" value="AhpD-like"/>
    <property type="match status" value="1"/>
</dbReference>
<dbReference type="GO" id="GO:0051920">
    <property type="term" value="F:peroxiredoxin activity"/>
    <property type="evidence" value="ECO:0007669"/>
    <property type="project" value="InterPro"/>
</dbReference>
<dbReference type="PANTHER" id="PTHR35446:SF2">
    <property type="entry name" value="CARBOXYMUCONOLACTONE DECARBOXYLASE-LIKE DOMAIN-CONTAINING PROTEIN"/>
    <property type="match status" value="1"/>
</dbReference>
<dbReference type="InterPro" id="IPR003779">
    <property type="entry name" value="CMD-like"/>
</dbReference>
<keyword evidence="3" id="KW-1185">Reference proteome</keyword>
<name>A0A8J3JYE1_9ACTN</name>
<proteinExistence type="predicted"/>
<evidence type="ECO:0000313" key="3">
    <source>
        <dbReference type="Proteomes" id="UP000619293"/>
    </source>
</evidence>
<gene>
    <name evidence="2" type="ORF">Cch02nite_41930</name>
</gene>
<comment type="caution">
    <text evidence="2">The sequence shown here is derived from an EMBL/GenBank/DDBJ whole genome shotgun (WGS) entry which is preliminary data.</text>
</comment>
<reference evidence="2 3" key="1">
    <citation type="submission" date="2021-01" db="EMBL/GenBank/DDBJ databases">
        <title>Whole genome shotgun sequence of Catellatospora chokoriensis NBRC 107358.</title>
        <authorList>
            <person name="Komaki H."/>
            <person name="Tamura T."/>
        </authorList>
    </citation>
    <scope>NUCLEOTIDE SEQUENCE [LARGE SCALE GENOMIC DNA]</scope>
    <source>
        <strain evidence="2 3">NBRC 107358</strain>
    </source>
</reference>
<dbReference type="EMBL" id="BONG01000025">
    <property type="protein sequence ID" value="GIF90749.1"/>
    <property type="molecule type" value="Genomic_DNA"/>
</dbReference>
<dbReference type="Proteomes" id="UP000619293">
    <property type="component" value="Unassembled WGS sequence"/>
</dbReference>